<reference evidence="9" key="1">
    <citation type="journal article" date="2015" name="Genome Announc.">
        <title>Draft Genome Sequence of the Pathogenic Filamentous Fungus Aspergillus udagawae Strain IFM 46973T.</title>
        <authorList>
            <person name="Kusuya Y."/>
            <person name="Takahashi-Nakaguchi A."/>
            <person name="Takahashi H."/>
            <person name="Yaguchi T."/>
        </authorList>
    </citation>
    <scope>NUCLEOTIDE SEQUENCE</scope>
    <source>
        <strain evidence="9">IFM 46973</strain>
    </source>
</reference>
<keyword evidence="3" id="KW-0183">Conidiation</keyword>
<dbReference type="InterPro" id="IPR036887">
    <property type="entry name" value="HTH_APSES_sf"/>
</dbReference>
<dbReference type="InterPro" id="IPR003163">
    <property type="entry name" value="Tscrpt_reg_HTH_APSES-type"/>
</dbReference>
<dbReference type="PROSITE" id="PS51299">
    <property type="entry name" value="HTH_APSES"/>
    <property type="match status" value="1"/>
</dbReference>
<dbReference type="Proteomes" id="UP000036893">
    <property type="component" value="Unassembled WGS sequence"/>
</dbReference>
<keyword evidence="6" id="KW-0472">Membrane</keyword>
<dbReference type="EMBL" id="BLKC01000043">
    <property type="protein sequence ID" value="GFF41144.1"/>
    <property type="molecule type" value="Genomic_DNA"/>
</dbReference>
<feature type="compositionally biased region" description="Polar residues" evidence="5">
    <location>
        <begin position="205"/>
        <end position="215"/>
    </location>
</feature>
<name>A0A8H3NYG2_9EURO</name>
<dbReference type="InterPro" id="IPR037548">
    <property type="entry name" value="Bqt4"/>
</dbReference>
<dbReference type="SMART" id="SM01252">
    <property type="entry name" value="KilA-N"/>
    <property type="match status" value="1"/>
</dbReference>
<dbReference type="Gene3D" id="3.10.260.10">
    <property type="entry name" value="Transcription regulator HTH, APSES-type DNA-binding domain"/>
    <property type="match status" value="1"/>
</dbReference>
<dbReference type="GO" id="GO:0044820">
    <property type="term" value="P:mitotic telomere tethering at nuclear periphery"/>
    <property type="evidence" value="ECO:0007669"/>
    <property type="project" value="TreeGrafter"/>
</dbReference>
<dbReference type="GO" id="GO:0048315">
    <property type="term" value="P:conidium formation"/>
    <property type="evidence" value="ECO:0007669"/>
    <property type="project" value="UniProtKB-KW"/>
</dbReference>
<accession>A0A8H3NYG2</accession>
<protein>
    <recommendedName>
        <fullName evidence="1">Cell pattern formation-associated protein stuA</fullName>
    </recommendedName>
    <alternativeName>
        <fullName evidence="4">Stunted protein A</fullName>
    </alternativeName>
</protein>
<dbReference type="RefSeq" id="XP_043146601.1">
    <property type="nucleotide sequence ID" value="XM_043290666.1"/>
</dbReference>
<dbReference type="EMBL" id="BBXM02000004">
    <property type="protein sequence ID" value="GIC89335.1"/>
    <property type="molecule type" value="Genomic_DNA"/>
</dbReference>
<dbReference type="InterPro" id="IPR018004">
    <property type="entry name" value="KilA/APSES_HTH"/>
</dbReference>
<evidence type="ECO:0000256" key="1">
    <source>
        <dbReference type="ARBA" id="ARBA00019309"/>
    </source>
</evidence>
<feature type="region of interest" description="Disordered" evidence="5">
    <location>
        <begin position="350"/>
        <end position="387"/>
    </location>
</feature>
<reference evidence="9" key="3">
    <citation type="submission" date="2021-01" db="EMBL/GenBank/DDBJ databases">
        <title>Pan-genome distribution and transcriptional activeness of fungal secondary metabolism genes in Aspergillus section Fumigati.</title>
        <authorList>
            <person name="Takahashi H."/>
            <person name="Umemura M."/>
            <person name="Ninomiya A."/>
            <person name="Kusuya Y."/>
            <person name="Urayama S."/>
            <person name="Shimizu M."/>
            <person name="Watanabe A."/>
            <person name="Kamei K."/>
            <person name="Yaguchi T."/>
            <person name="Hagiwara D."/>
        </authorList>
    </citation>
    <scope>NUCLEOTIDE SEQUENCE</scope>
    <source>
        <strain evidence="9">IFM 46973</strain>
    </source>
</reference>
<sequence>MVRSLPKRNNPFVLPDQSPSYEELLALRRLGKTNLAVKPTQIGTSNATKPENLGPFEYAHLRAKLPKDLKGSEIFASHAPQQHPETYFLMRRSKDGYVSATGMFKIAFPWAKLEEEKAEREYLKTREGTSEDEIAGNIWVSPLLALELAKEYQMYDWVRALLDPAEIPQTPKKQITPPPKFELPPIEAPTQLSAPSQRTRRGRSASPSKRATTSPRKPRKTRAAKEASAEEASAASASLQDALDMTASTADAGSANGTVEPSVEEYVEEKVVTTKPTLRKRVAAIPEEDEAEEEKVKIDVKTTADTVDDVRTTQTTISVEMPVSLPEAPSAEDTEKMIAKAKEMVEEAIKVQATEGEQPEASSPKGAKKRKTDVLSEDEEDDETRAASALRAKRAKVLEEKLKRERVRNRALVGVTAVFALAASIPYFF</sequence>
<evidence type="ECO:0000313" key="8">
    <source>
        <dbReference type="EMBL" id="GFF41144.1"/>
    </source>
</evidence>
<evidence type="ECO:0000313" key="10">
    <source>
        <dbReference type="Proteomes" id="UP000465221"/>
    </source>
</evidence>
<dbReference type="GO" id="GO:0070197">
    <property type="term" value="P:meiotic attachment of telomere to nuclear envelope"/>
    <property type="evidence" value="ECO:0007669"/>
    <property type="project" value="InterPro"/>
</dbReference>
<evidence type="ECO:0000256" key="2">
    <source>
        <dbReference type="ARBA" id="ARBA00022969"/>
    </source>
</evidence>
<evidence type="ECO:0000256" key="5">
    <source>
        <dbReference type="SAM" id="MobiDB-lite"/>
    </source>
</evidence>
<keyword evidence="2" id="KW-0749">Sporulation</keyword>
<dbReference type="AlphaFoldDB" id="A0A8H3NYG2"/>
<dbReference type="GO" id="GO:0030435">
    <property type="term" value="P:sporulation resulting in formation of a cellular spore"/>
    <property type="evidence" value="ECO:0007669"/>
    <property type="project" value="UniProtKB-KW"/>
</dbReference>
<keyword evidence="6" id="KW-1133">Transmembrane helix</keyword>
<feature type="region of interest" description="Disordered" evidence="5">
    <location>
        <begin position="169"/>
        <end position="239"/>
    </location>
</feature>
<dbReference type="PANTHER" id="PTHR38044:SF1">
    <property type="entry name" value="BOUQUET FORMATION PROTEIN 4"/>
    <property type="match status" value="1"/>
</dbReference>
<dbReference type="Pfam" id="PF04383">
    <property type="entry name" value="KilA-N"/>
    <property type="match status" value="1"/>
</dbReference>
<dbReference type="GeneID" id="66993225"/>
<feature type="domain" description="HTH APSES-type" evidence="7">
    <location>
        <begin position="64"/>
        <end position="173"/>
    </location>
</feature>
<proteinExistence type="predicted"/>
<evidence type="ECO:0000256" key="3">
    <source>
        <dbReference type="ARBA" id="ARBA00023321"/>
    </source>
</evidence>
<comment type="caution">
    <text evidence="8">The sequence shown here is derived from an EMBL/GenBank/DDBJ whole genome shotgun (WGS) entry which is preliminary data.</text>
</comment>
<dbReference type="FunFam" id="3.10.260.10:FF:000002">
    <property type="entry name" value="APSES transcription factor, putative"/>
    <property type="match status" value="1"/>
</dbReference>
<dbReference type="Proteomes" id="UP000465221">
    <property type="component" value="Unassembled WGS sequence"/>
</dbReference>
<reference evidence="8 10" key="2">
    <citation type="submission" date="2020-01" db="EMBL/GenBank/DDBJ databases">
        <title>Draft genome sequence of Aspergillus udagawae IFM 46972.</title>
        <authorList>
            <person name="Takahashi H."/>
            <person name="Yaguchi T."/>
        </authorList>
    </citation>
    <scope>NUCLEOTIDE SEQUENCE [LARGE SCALE GENOMIC DNA]</scope>
    <source>
        <strain evidence="8 10">IFM 46972</strain>
    </source>
</reference>
<evidence type="ECO:0000256" key="4">
    <source>
        <dbReference type="ARBA" id="ARBA00031907"/>
    </source>
</evidence>
<evidence type="ECO:0000313" key="9">
    <source>
        <dbReference type="EMBL" id="GIC89335.1"/>
    </source>
</evidence>
<keyword evidence="6" id="KW-0812">Transmembrane</keyword>
<evidence type="ECO:0000259" key="7">
    <source>
        <dbReference type="PROSITE" id="PS51299"/>
    </source>
</evidence>
<dbReference type="SUPFAM" id="SSF54616">
    <property type="entry name" value="DNA-binding domain of Mlu1-box binding protein MBP1"/>
    <property type="match status" value="1"/>
</dbReference>
<dbReference type="GO" id="GO:0003677">
    <property type="term" value="F:DNA binding"/>
    <property type="evidence" value="ECO:0007669"/>
    <property type="project" value="InterPro"/>
</dbReference>
<evidence type="ECO:0000256" key="6">
    <source>
        <dbReference type="SAM" id="Phobius"/>
    </source>
</evidence>
<gene>
    <name evidence="9" type="ORF">Aud_005748</name>
    <name evidence="8" type="ORF">IFM46972_06444</name>
</gene>
<dbReference type="PANTHER" id="PTHR38044">
    <property type="entry name" value="BOUQUET FORMATION PROTEIN 4"/>
    <property type="match status" value="1"/>
</dbReference>
<feature type="transmembrane region" description="Helical" evidence="6">
    <location>
        <begin position="411"/>
        <end position="428"/>
    </location>
</feature>
<dbReference type="GO" id="GO:1990862">
    <property type="term" value="C:nuclear membrane complex Bqt3-Bqt4"/>
    <property type="evidence" value="ECO:0007669"/>
    <property type="project" value="InterPro"/>
</dbReference>
<organism evidence="8 10">
    <name type="scientific">Aspergillus udagawae</name>
    <dbReference type="NCBI Taxonomy" id="91492"/>
    <lineage>
        <taxon>Eukaryota</taxon>
        <taxon>Fungi</taxon>
        <taxon>Dikarya</taxon>
        <taxon>Ascomycota</taxon>
        <taxon>Pezizomycotina</taxon>
        <taxon>Eurotiomycetes</taxon>
        <taxon>Eurotiomycetidae</taxon>
        <taxon>Eurotiales</taxon>
        <taxon>Aspergillaceae</taxon>
        <taxon>Aspergillus</taxon>
        <taxon>Aspergillus subgen. Fumigati</taxon>
    </lineage>
</organism>